<name>A0ABV5G961_9MICC</name>
<evidence type="ECO:0000256" key="1">
    <source>
        <dbReference type="SAM" id="MobiDB-lite"/>
    </source>
</evidence>
<protein>
    <submittedName>
        <fullName evidence="2">Uncharacterized protein</fullName>
    </submittedName>
</protein>
<dbReference type="Proteomes" id="UP001589575">
    <property type="component" value="Unassembled WGS sequence"/>
</dbReference>
<reference evidence="2 3" key="1">
    <citation type="submission" date="2024-09" db="EMBL/GenBank/DDBJ databases">
        <authorList>
            <person name="Sun Q."/>
            <person name="Mori K."/>
        </authorList>
    </citation>
    <scope>NUCLEOTIDE SEQUENCE [LARGE SCALE GENOMIC DNA]</scope>
    <source>
        <strain evidence="2 3">CCM 7609</strain>
    </source>
</reference>
<accession>A0ABV5G961</accession>
<evidence type="ECO:0000313" key="2">
    <source>
        <dbReference type="EMBL" id="MFB9075457.1"/>
    </source>
</evidence>
<feature type="region of interest" description="Disordered" evidence="1">
    <location>
        <begin position="29"/>
        <end position="52"/>
    </location>
</feature>
<sequence length="52" mass="5704">MLIRHGRPFTRSSPFAWVGLDGDRNYGVGTASAPLPPRTVRYRPPYPPAPPG</sequence>
<gene>
    <name evidence="2" type="ORF">ACFFX0_31555</name>
</gene>
<dbReference type="EMBL" id="JBHMFI010000023">
    <property type="protein sequence ID" value="MFB9075457.1"/>
    <property type="molecule type" value="Genomic_DNA"/>
</dbReference>
<organism evidence="2 3">
    <name type="scientific">Citricoccus parietis</name>
    <dbReference type="NCBI Taxonomy" id="592307"/>
    <lineage>
        <taxon>Bacteria</taxon>
        <taxon>Bacillati</taxon>
        <taxon>Actinomycetota</taxon>
        <taxon>Actinomycetes</taxon>
        <taxon>Micrococcales</taxon>
        <taxon>Micrococcaceae</taxon>
        <taxon>Citricoccus</taxon>
    </lineage>
</organism>
<proteinExistence type="predicted"/>
<keyword evidence="3" id="KW-1185">Reference proteome</keyword>
<evidence type="ECO:0000313" key="3">
    <source>
        <dbReference type="Proteomes" id="UP001589575"/>
    </source>
</evidence>
<comment type="caution">
    <text evidence="2">The sequence shown here is derived from an EMBL/GenBank/DDBJ whole genome shotgun (WGS) entry which is preliminary data.</text>
</comment>